<dbReference type="EMBL" id="CP092872">
    <property type="protein sequence ID" value="UYV72904.1"/>
    <property type="molecule type" value="Genomic_DNA"/>
</dbReference>
<dbReference type="Proteomes" id="UP001235939">
    <property type="component" value="Chromosome 10"/>
</dbReference>
<accession>A0ABY6KW59</accession>
<name>A0ABY6KW59_9ARAC</name>
<sequence>MFVDQHLSKNKNSGNGHVCATFREACQKLNLLENDAHGIFYSLMLLIQLNRHILHRKRRINANPNIQFTSNIYNEALILIEDVCLTIANISLTELGIIAPNISCNDIFDRDIQRETHFDVNDSQTFVRINLSKLVLEQRHNSKCNI</sequence>
<proteinExistence type="predicted"/>
<evidence type="ECO:0000313" key="2">
    <source>
        <dbReference type="Proteomes" id="UP001235939"/>
    </source>
</evidence>
<organism evidence="1 2">
    <name type="scientific">Cordylochernes scorpioides</name>
    <dbReference type="NCBI Taxonomy" id="51811"/>
    <lineage>
        <taxon>Eukaryota</taxon>
        <taxon>Metazoa</taxon>
        <taxon>Ecdysozoa</taxon>
        <taxon>Arthropoda</taxon>
        <taxon>Chelicerata</taxon>
        <taxon>Arachnida</taxon>
        <taxon>Pseudoscorpiones</taxon>
        <taxon>Cheliferoidea</taxon>
        <taxon>Chernetidae</taxon>
        <taxon>Cordylochernes</taxon>
    </lineage>
</organism>
<reference evidence="1 2" key="1">
    <citation type="submission" date="2022-01" db="EMBL/GenBank/DDBJ databases">
        <title>A chromosomal length assembly of Cordylochernes scorpioides.</title>
        <authorList>
            <person name="Zeh D."/>
            <person name="Zeh J."/>
        </authorList>
    </citation>
    <scope>NUCLEOTIDE SEQUENCE [LARGE SCALE GENOMIC DNA]</scope>
    <source>
        <strain evidence="1">IN4F17</strain>
        <tissue evidence="1">Whole Body</tissue>
    </source>
</reference>
<protein>
    <submittedName>
        <fullName evidence="1">Uncharacterized protein</fullName>
    </submittedName>
</protein>
<evidence type="ECO:0000313" key="1">
    <source>
        <dbReference type="EMBL" id="UYV72904.1"/>
    </source>
</evidence>
<keyword evidence="2" id="KW-1185">Reference proteome</keyword>
<gene>
    <name evidence="1" type="ORF">LAZ67_10001127</name>
</gene>